<dbReference type="NCBIfam" id="TIGR02983">
    <property type="entry name" value="SigE-fam_strep"/>
    <property type="match status" value="1"/>
</dbReference>
<dbReference type="InterPro" id="IPR039425">
    <property type="entry name" value="RNA_pol_sigma-70-like"/>
</dbReference>
<dbReference type="PANTHER" id="PTHR43133:SF50">
    <property type="entry name" value="ECF RNA POLYMERASE SIGMA FACTOR SIGM"/>
    <property type="match status" value="1"/>
</dbReference>
<evidence type="ECO:0000256" key="2">
    <source>
        <dbReference type="ARBA" id="ARBA00023015"/>
    </source>
</evidence>
<dbReference type="Proteomes" id="UP001595816">
    <property type="component" value="Unassembled WGS sequence"/>
</dbReference>
<dbReference type="SUPFAM" id="SSF88946">
    <property type="entry name" value="Sigma2 domain of RNA polymerase sigma factors"/>
    <property type="match status" value="1"/>
</dbReference>
<evidence type="ECO:0000313" key="8">
    <source>
        <dbReference type="EMBL" id="MFC4136445.1"/>
    </source>
</evidence>
<name>A0ABV8M1V9_9ACTN</name>
<dbReference type="InterPro" id="IPR013324">
    <property type="entry name" value="RNA_pol_sigma_r3/r4-like"/>
</dbReference>
<keyword evidence="2" id="KW-0805">Transcription regulation</keyword>
<keyword evidence="5" id="KW-0804">Transcription</keyword>
<evidence type="ECO:0000256" key="1">
    <source>
        <dbReference type="ARBA" id="ARBA00010641"/>
    </source>
</evidence>
<dbReference type="InterPro" id="IPR014284">
    <property type="entry name" value="RNA_pol_sigma-70_dom"/>
</dbReference>
<keyword evidence="9" id="KW-1185">Reference proteome</keyword>
<evidence type="ECO:0000259" key="7">
    <source>
        <dbReference type="Pfam" id="PF08281"/>
    </source>
</evidence>
<organism evidence="8 9">
    <name type="scientific">Hamadaea flava</name>
    <dbReference type="NCBI Taxonomy" id="1742688"/>
    <lineage>
        <taxon>Bacteria</taxon>
        <taxon>Bacillati</taxon>
        <taxon>Actinomycetota</taxon>
        <taxon>Actinomycetes</taxon>
        <taxon>Micromonosporales</taxon>
        <taxon>Micromonosporaceae</taxon>
        <taxon>Hamadaea</taxon>
    </lineage>
</organism>
<evidence type="ECO:0000256" key="3">
    <source>
        <dbReference type="ARBA" id="ARBA00023082"/>
    </source>
</evidence>
<accession>A0ABV8M1V9</accession>
<evidence type="ECO:0000259" key="6">
    <source>
        <dbReference type="Pfam" id="PF04542"/>
    </source>
</evidence>
<comment type="similarity">
    <text evidence="1">Belongs to the sigma-70 factor family. ECF subfamily.</text>
</comment>
<dbReference type="InterPro" id="IPR013249">
    <property type="entry name" value="RNA_pol_sigma70_r4_t2"/>
</dbReference>
<dbReference type="Pfam" id="PF08281">
    <property type="entry name" value="Sigma70_r4_2"/>
    <property type="match status" value="1"/>
</dbReference>
<dbReference type="EMBL" id="JBHSAY010000030">
    <property type="protein sequence ID" value="MFC4136445.1"/>
    <property type="molecule type" value="Genomic_DNA"/>
</dbReference>
<dbReference type="InterPro" id="IPR014325">
    <property type="entry name" value="RNA_pol_sigma-E_actinobac"/>
</dbReference>
<dbReference type="Gene3D" id="1.10.1740.10">
    <property type="match status" value="1"/>
</dbReference>
<dbReference type="RefSeq" id="WP_253755986.1">
    <property type="nucleotide sequence ID" value="NZ_JAMZDZ010000001.1"/>
</dbReference>
<dbReference type="InterPro" id="IPR013325">
    <property type="entry name" value="RNA_pol_sigma_r2"/>
</dbReference>
<protein>
    <submittedName>
        <fullName evidence="8">SigE family RNA polymerase sigma factor</fullName>
    </submittedName>
</protein>
<dbReference type="CDD" id="cd06171">
    <property type="entry name" value="Sigma70_r4"/>
    <property type="match status" value="1"/>
</dbReference>
<comment type="caution">
    <text evidence="8">The sequence shown here is derived from an EMBL/GenBank/DDBJ whole genome shotgun (WGS) entry which is preliminary data.</text>
</comment>
<keyword evidence="3" id="KW-0731">Sigma factor</keyword>
<evidence type="ECO:0000256" key="5">
    <source>
        <dbReference type="ARBA" id="ARBA00023163"/>
    </source>
</evidence>
<keyword evidence="4" id="KW-0238">DNA-binding</keyword>
<sequence length="172" mass="19438">MREDDERGYSQFVQGRVTALQRTAYHLCGDWHEAHDLVQAALIRLYRHWPRVSAADSPDAYVRRMLVNVFLDQRRGWWSRHVRPFGDPPELPASTADPAVDLVVDRAVDLQAALVRLSPGQRAVLVLRYWEGLDVAETAAALGCSPGTVKSQTSYAITALRRLLPEYAKETR</sequence>
<dbReference type="PANTHER" id="PTHR43133">
    <property type="entry name" value="RNA POLYMERASE ECF-TYPE SIGMA FACTO"/>
    <property type="match status" value="1"/>
</dbReference>
<dbReference type="InterPro" id="IPR036388">
    <property type="entry name" value="WH-like_DNA-bd_sf"/>
</dbReference>
<dbReference type="Gene3D" id="1.10.10.10">
    <property type="entry name" value="Winged helix-like DNA-binding domain superfamily/Winged helix DNA-binding domain"/>
    <property type="match status" value="1"/>
</dbReference>
<gene>
    <name evidence="8" type="ORF">ACFOZ4_38050</name>
</gene>
<feature type="domain" description="RNA polymerase sigma factor 70 region 4 type 2" evidence="7">
    <location>
        <begin position="109"/>
        <end position="154"/>
    </location>
</feature>
<evidence type="ECO:0000256" key="4">
    <source>
        <dbReference type="ARBA" id="ARBA00023125"/>
    </source>
</evidence>
<dbReference type="SUPFAM" id="SSF88659">
    <property type="entry name" value="Sigma3 and sigma4 domains of RNA polymerase sigma factors"/>
    <property type="match status" value="1"/>
</dbReference>
<dbReference type="InterPro" id="IPR007627">
    <property type="entry name" value="RNA_pol_sigma70_r2"/>
</dbReference>
<proteinExistence type="inferred from homology"/>
<dbReference type="NCBIfam" id="TIGR02937">
    <property type="entry name" value="sigma70-ECF"/>
    <property type="match status" value="1"/>
</dbReference>
<evidence type="ECO:0000313" key="9">
    <source>
        <dbReference type="Proteomes" id="UP001595816"/>
    </source>
</evidence>
<feature type="domain" description="RNA polymerase sigma-70 region 2" evidence="6">
    <location>
        <begin position="19"/>
        <end position="76"/>
    </location>
</feature>
<dbReference type="Pfam" id="PF04542">
    <property type="entry name" value="Sigma70_r2"/>
    <property type="match status" value="1"/>
</dbReference>
<reference evidence="9" key="1">
    <citation type="journal article" date="2019" name="Int. J. Syst. Evol. Microbiol.">
        <title>The Global Catalogue of Microorganisms (GCM) 10K type strain sequencing project: providing services to taxonomists for standard genome sequencing and annotation.</title>
        <authorList>
            <consortium name="The Broad Institute Genomics Platform"/>
            <consortium name="The Broad Institute Genome Sequencing Center for Infectious Disease"/>
            <person name="Wu L."/>
            <person name="Ma J."/>
        </authorList>
    </citation>
    <scope>NUCLEOTIDE SEQUENCE [LARGE SCALE GENOMIC DNA]</scope>
    <source>
        <strain evidence="9">CGMCC 4.7289</strain>
    </source>
</reference>